<evidence type="ECO:0000313" key="4">
    <source>
        <dbReference type="Proteomes" id="UP000230790"/>
    </source>
</evidence>
<proteinExistence type="inferred from homology"/>
<gene>
    <name evidence="3" type="ORF">CUN48_00460</name>
</gene>
<dbReference type="Pfam" id="PF13561">
    <property type="entry name" value="adh_short_C2"/>
    <property type="match status" value="1"/>
</dbReference>
<dbReference type="SUPFAM" id="SSF51735">
    <property type="entry name" value="NAD(P)-binding Rossmann-fold domains"/>
    <property type="match status" value="1"/>
</dbReference>
<comment type="caution">
    <text evidence="3">The sequence shown here is derived from an EMBL/GenBank/DDBJ whole genome shotgun (WGS) entry which is preliminary data.</text>
</comment>
<dbReference type="InterPro" id="IPR036291">
    <property type="entry name" value="NAD(P)-bd_dom_sf"/>
</dbReference>
<organism evidence="3 4">
    <name type="scientific">Candidatus Thermofonsia Clade 3 bacterium</name>
    <dbReference type="NCBI Taxonomy" id="2364212"/>
    <lineage>
        <taxon>Bacteria</taxon>
        <taxon>Bacillati</taxon>
        <taxon>Chloroflexota</taxon>
        <taxon>Candidatus Thermofontia</taxon>
        <taxon>Candidatus Thermofonsia Clade 3</taxon>
    </lineage>
</organism>
<dbReference type="InterPro" id="IPR002347">
    <property type="entry name" value="SDR_fam"/>
</dbReference>
<reference evidence="3 4" key="1">
    <citation type="submission" date="2017-11" db="EMBL/GenBank/DDBJ databases">
        <title>Evolution of Phototrophy in the Chloroflexi Phylum Driven by Horizontal Gene Transfer.</title>
        <authorList>
            <person name="Ward L.M."/>
            <person name="Hemp J."/>
            <person name="Shih P.M."/>
            <person name="Mcglynn S.E."/>
            <person name="Fischer W."/>
        </authorList>
    </citation>
    <scope>NUCLEOTIDE SEQUENCE [LARGE SCALE GENOMIC DNA]</scope>
    <source>
        <strain evidence="3">JP3_7</strain>
    </source>
</reference>
<dbReference type="GO" id="GO:0016616">
    <property type="term" value="F:oxidoreductase activity, acting on the CH-OH group of donors, NAD or NADP as acceptor"/>
    <property type="evidence" value="ECO:0007669"/>
    <property type="project" value="TreeGrafter"/>
</dbReference>
<comment type="similarity">
    <text evidence="1">Belongs to the short-chain dehydrogenases/reductases (SDR) family.</text>
</comment>
<evidence type="ECO:0000256" key="2">
    <source>
        <dbReference type="ARBA" id="ARBA00023002"/>
    </source>
</evidence>
<dbReference type="PANTHER" id="PTHR42760:SF133">
    <property type="entry name" value="3-OXOACYL-[ACYL-CARRIER-PROTEIN] REDUCTASE"/>
    <property type="match status" value="1"/>
</dbReference>
<dbReference type="PRINTS" id="PR00081">
    <property type="entry name" value="GDHRDH"/>
</dbReference>
<evidence type="ECO:0000256" key="1">
    <source>
        <dbReference type="ARBA" id="ARBA00006484"/>
    </source>
</evidence>
<dbReference type="Proteomes" id="UP000230790">
    <property type="component" value="Unassembled WGS sequence"/>
</dbReference>
<accession>A0A2M8QGS8</accession>
<dbReference type="PRINTS" id="PR00080">
    <property type="entry name" value="SDRFAMILY"/>
</dbReference>
<sequence length="265" mass="28199">MKLTDKTIVVTGAATGIGRAIATRLAAEGAWVAVTDRDEAGAHQAAESIRQHGGQAEAVALDVTNPPAIAQAIAFVLARRARLDVWVNNAGVSTMNRFVELTEHDWDFNMNVNAKGTFLCAQHAARQMLTQPPDAAGLRGRIINIASMAGKRGNAPFLAHYVASKFAVVGLTQAMAGELAPQGILVNAVCPGYVQTSMQARELEWEAHLRGATPEAVRQLYIADTPLGRLETPEDVARVVCFLASDDANFITGEAINVNGGAWMD</sequence>
<evidence type="ECO:0000313" key="3">
    <source>
        <dbReference type="EMBL" id="PJF48974.1"/>
    </source>
</evidence>
<dbReference type="AlphaFoldDB" id="A0A2M8QGS8"/>
<dbReference type="FunFam" id="3.40.50.720:FF:000084">
    <property type="entry name" value="Short-chain dehydrogenase reductase"/>
    <property type="match status" value="1"/>
</dbReference>
<protein>
    <submittedName>
        <fullName evidence="3">3-ketoacyl-ACP reductase</fullName>
    </submittedName>
</protein>
<dbReference type="Gene3D" id="3.40.50.720">
    <property type="entry name" value="NAD(P)-binding Rossmann-like Domain"/>
    <property type="match status" value="1"/>
</dbReference>
<keyword evidence="2" id="KW-0560">Oxidoreductase</keyword>
<dbReference type="EMBL" id="PGTN01000002">
    <property type="protein sequence ID" value="PJF48974.1"/>
    <property type="molecule type" value="Genomic_DNA"/>
</dbReference>
<dbReference type="NCBIfam" id="NF005559">
    <property type="entry name" value="PRK07231.1"/>
    <property type="match status" value="1"/>
</dbReference>
<name>A0A2M8QGS8_9CHLR</name>
<dbReference type="PANTHER" id="PTHR42760">
    <property type="entry name" value="SHORT-CHAIN DEHYDROGENASES/REDUCTASES FAMILY MEMBER"/>
    <property type="match status" value="1"/>
</dbReference>